<dbReference type="STRING" id="641665.GCA_002104455_02650"/>
<proteinExistence type="predicted"/>
<evidence type="ECO:0000313" key="1">
    <source>
        <dbReference type="EMBL" id="SEK86225.1"/>
    </source>
</evidence>
<dbReference type="Proteomes" id="UP000199297">
    <property type="component" value="Unassembled WGS sequence"/>
</dbReference>
<dbReference type="EMBL" id="FOBI01000003">
    <property type="protein sequence ID" value="SEK86225.1"/>
    <property type="molecule type" value="Genomic_DNA"/>
</dbReference>
<dbReference type="AlphaFoldDB" id="A0A1H7KJN9"/>
<dbReference type="RefSeq" id="WP_005492643.1">
    <property type="nucleotide sequence ID" value="NZ_FOBI01000003.1"/>
</dbReference>
<keyword evidence="2" id="KW-1185">Reference proteome</keyword>
<dbReference type="OrthoDB" id="6401888at2"/>
<protein>
    <submittedName>
        <fullName evidence="1">Uncharacterized protein</fullName>
    </submittedName>
</protein>
<organism evidence="1 2">
    <name type="scientific">Colwellia chukchiensis</name>
    <dbReference type="NCBI Taxonomy" id="641665"/>
    <lineage>
        <taxon>Bacteria</taxon>
        <taxon>Pseudomonadati</taxon>
        <taxon>Pseudomonadota</taxon>
        <taxon>Gammaproteobacteria</taxon>
        <taxon>Alteromonadales</taxon>
        <taxon>Colwelliaceae</taxon>
        <taxon>Colwellia</taxon>
    </lineage>
</organism>
<evidence type="ECO:0000313" key="2">
    <source>
        <dbReference type="Proteomes" id="UP000199297"/>
    </source>
</evidence>
<sequence length="118" mass="13322">MNRETVNEEHFLISIEPSTVASAYLLIAQTGVLFSEDLSYRLAISDIQIDKAKSQKSYLFFRAQAEIHDISGNDSNFVESIAAVGSLSQIYHYLVTQFELFLIQKGLNIVVFQEEKDA</sequence>
<reference evidence="2" key="1">
    <citation type="submission" date="2016-10" db="EMBL/GenBank/DDBJ databases">
        <authorList>
            <person name="Varghese N."/>
            <person name="Submissions S."/>
        </authorList>
    </citation>
    <scope>NUCLEOTIDE SEQUENCE [LARGE SCALE GENOMIC DNA]</scope>
    <source>
        <strain evidence="2">CGMCC 1.9127</strain>
    </source>
</reference>
<accession>A0A1H7KJN9</accession>
<gene>
    <name evidence="1" type="ORF">SAMN05216262_103145</name>
</gene>
<name>A0A1H7KJN9_9GAMM</name>